<accession>A0AAD5YIH6</accession>
<comment type="caution">
    <text evidence="3">The sequence shown here is derived from an EMBL/GenBank/DDBJ whole genome shotgun (WGS) entry which is preliminary data.</text>
</comment>
<dbReference type="EMBL" id="JANAWD010000212">
    <property type="protein sequence ID" value="KAJ3483849.1"/>
    <property type="molecule type" value="Genomic_DNA"/>
</dbReference>
<name>A0AAD5YIH6_9APHY</name>
<evidence type="ECO:0000313" key="4">
    <source>
        <dbReference type="Proteomes" id="UP001212997"/>
    </source>
</evidence>
<keyword evidence="1" id="KW-1133">Transmembrane helix</keyword>
<feature type="transmembrane region" description="Helical" evidence="1">
    <location>
        <begin position="127"/>
        <end position="149"/>
    </location>
</feature>
<sequence length="192" mass="20943">MNIPSPAVLTTWLVYDASPRYASKISALASSLSMPSLVFKLHLVVHVNADDSNFDEIPALLIFDHLLSLSAEAELVWKKEKSGVMIIFLLIRYCTLISKVLQFWGVIAQPTVLVLRSREYLNEVKSNVIGVTGAAALVFGFLSSTGVYVWGKSWRVAILVGIIGWGILCSASLPILDTILPACKESPQILVA</sequence>
<keyword evidence="4" id="KW-1185">Reference proteome</keyword>
<keyword evidence="1" id="KW-0812">Transmembrane</keyword>
<dbReference type="InterPro" id="IPR045340">
    <property type="entry name" value="DUF6533"/>
</dbReference>
<protein>
    <recommendedName>
        <fullName evidence="2">DUF6533 domain-containing protein</fullName>
    </recommendedName>
</protein>
<feature type="transmembrane region" description="Helical" evidence="1">
    <location>
        <begin position="84"/>
        <end position="107"/>
    </location>
</feature>
<organism evidence="3 4">
    <name type="scientific">Meripilus lineatus</name>
    <dbReference type="NCBI Taxonomy" id="2056292"/>
    <lineage>
        <taxon>Eukaryota</taxon>
        <taxon>Fungi</taxon>
        <taxon>Dikarya</taxon>
        <taxon>Basidiomycota</taxon>
        <taxon>Agaricomycotina</taxon>
        <taxon>Agaricomycetes</taxon>
        <taxon>Polyporales</taxon>
        <taxon>Meripilaceae</taxon>
        <taxon>Meripilus</taxon>
    </lineage>
</organism>
<gene>
    <name evidence="3" type="ORF">NLI96_g6036</name>
</gene>
<reference evidence="3" key="1">
    <citation type="submission" date="2022-07" db="EMBL/GenBank/DDBJ databases">
        <title>Genome Sequence of Physisporinus lineatus.</title>
        <authorList>
            <person name="Buettner E."/>
        </authorList>
    </citation>
    <scope>NUCLEOTIDE SEQUENCE</scope>
    <source>
        <strain evidence="3">VT162</strain>
    </source>
</reference>
<evidence type="ECO:0000313" key="3">
    <source>
        <dbReference type="EMBL" id="KAJ3483849.1"/>
    </source>
</evidence>
<dbReference type="Pfam" id="PF20151">
    <property type="entry name" value="DUF6533"/>
    <property type="match status" value="1"/>
</dbReference>
<feature type="transmembrane region" description="Helical" evidence="1">
    <location>
        <begin position="156"/>
        <end position="176"/>
    </location>
</feature>
<keyword evidence="1" id="KW-0472">Membrane</keyword>
<feature type="domain" description="DUF6533" evidence="2">
    <location>
        <begin position="59"/>
        <end position="97"/>
    </location>
</feature>
<dbReference type="AlphaFoldDB" id="A0AAD5YIH6"/>
<proteinExistence type="predicted"/>
<evidence type="ECO:0000259" key="2">
    <source>
        <dbReference type="Pfam" id="PF20151"/>
    </source>
</evidence>
<dbReference type="Proteomes" id="UP001212997">
    <property type="component" value="Unassembled WGS sequence"/>
</dbReference>
<evidence type="ECO:0000256" key="1">
    <source>
        <dbReference type="SAM" id="Phobius"/>
    </source>
</evidence>